<evidence type="ECO:0000256" key="1">
    <source>
        <dbReference type="ARBA" id="ARBA00022723"/>
    </source>
</evidence>
<dbReference type="InterPro" id="IPR027370">
    <property type="entry name" value="Znf-RING_euk"/>
</dbReference>
<dbReference type="SUPFAM" id="SSF57850">
    <property type="entry name" value="RING/U-box"/>
    <property type="match status" value="1"/>
</dbReference>
<gene>
    <name evidence="8" type="ORF">scyTo_0010140</name>
</gene>
<dbReference type="EMBL" id="BFAA01004314">
    <property type="protein sequence ID" value="GCB66737.1"/>
    <property type="molecule type" value="Genomic_DNA"/>
</dbReference>
<dbReference type="PROSITE" id="PS00518">
    <property type="entry name" value="ZF_RING_1"/>
    <property type="match status" value="1"/>
</dbReference>
<dbReference type="CDD" id="cd19769">
    <property type="entry name" value="Bbox2_TRIM16-like"/>
    <property type="match status" value="1"/>
</dbReference>
<keyword evidence="5" id="KW-0175">Coiled coil</keyword>
<evidence type="ECO:0000256" key="4">
    <source>
        <dbReference type="PROSITE-ProRule" id="PRU00024"/>
    </source>
</evidence>
<sequence length="270" mass="30736">MATFQCRELEEKLSCAICLDIFTEPVTTLCGHNFCKSCLQGHLDSQGSAGLYDCPACRAVFQQRPGPLCKNLVLAEMVQFLKVRGSLPPHSEGELSGCLAHRKPLDLYCREEGLCICSVCATREHKGHDLVTVEDERLQREKELVAKHEEMERQVKKTEGLIDTLKMQRISVKDSASRAQTNYVNKFVMLKMELEEVQDKVSKYIENEEQVALEQADSALERLEEKCIELREVRLKLATILKSNDSVQILKVFFEVWLKGADLELQQCKL</sequence>
<dbReference type="OMA" id="QWRICEE"/>
<evidence type="ECO:0000259" key="6">
    <source>
        <dbReference type="PROSITE" id="PS50089"/>
    </source>
</evidence>
<dbReference type="AlphaFoldDB" id="A0A401P0V7"/>
<keyword evidence="3" id="KW-0862">Zinc</keyword>
<keyword evidence="1" id="KW-0479">Metal-binding</keyword>
<dbReference type="PROSITE" id="PS50119">
    <property type="entry name" value="ZF_BBOX"/>
    <property type="match status" value="1"/>
</dbReference>
<dbReference type="Gene3D" id="3.30.40.10">
    <property type="entry name" value="Zinc/RING finger domain, C3HC4 (zinc finger)"/>
    <property type="match status" value="1"/>
</dbReference>
<dbReference type="InterPro" id="IPR001841">
    <property type="entry name" value="Znf_RING"/>
</dbReference>
<dbReference type="Gene3D" id="3.30.160.60">
    <property type="entry name" value="Classic Zinc Finger"/>
    <property type="match status" value="1"/>
</dbReference>
<dbReference type="Pfam" id="PF25600">
    <property type="entry name" value="TRIM_CC"/>
    <property type="match status" value="1"/>
</dbReference>
<organism evidence="8 9">
    <name type="scientific">Scyliorhinus torazame</name>
    <name type="common">Cloudy catshark</name>
    <name type="synonym">Catulus torazame</name>
    <dbReference type="NCBI Taxonomy" id="75743"/>
    <lineage>
        <taxon>Eukaryota</taxon>
        <taxon>Metazoa</taxon>
        <taxon>Chordata</taxon>
        <taxon>Craniata</taxon>
        <taxon>Vertebrata</taxon>
        <taxon>Chondrichthyes</taxon>
        <taxon>Elasmobranchii</taxon>
        <taxon>Galeomorphii</taxon>
        <taxon>Galeoidea</taxon>
        <taxon>Carcharhiniformes</taxon>
        <taxon>Scyliorhinidae</taxon>
        <taxon>Scyliorhinus</taxon>
    </lineage>
</organism>
<dbReference type="InterPro" id="IPR000315">
    <property type="entry name" value="Znf_B-box"/>
</dbReference>
<dbReference type="OrthoDB" id="5951542at2759"/>
<evidence type="ECO:0000256" key="3">
    <source>
        <dbReference type="ARBA" id="ARBA00022833"/>
    </source>
</evidence>
<dbReference type="InterPro" id="IPR058030">
    <property type="entry name" value="TRIM8/14/16/25/29/45/65_CC"/>
</dbReference>
<dbReference type="PANTHER" id="PTHR25465">
    <property type="entry name" value="B-BOX DOMAIN CONTAINING"/>
    <property type="match status" value="1"/>
</dbReference>
<evidence type="ECO:0000259" key="7">
    <source>
        <dbReference type="PROSITE" id="PS50119"/>
    </source>
</evidence>
<dbReference type="PROSITE" id="PS50089">
    <property type="entry name" value="ZF_RING_2"/>
    <property type="match status" value="1"/>
</dbReference>
<dbReference type="SMART" id="SM00336">
    <property type="entry name" value="BBOX"/>
    <property type="match status" value="1"/>
</dbReference>
<dbReference type="InterPro" id="IPR017907">
    <property type="entry name" value="Znf_RING_CS"/>
</dbReference>
<reference evidence="8 9" key="1">
    <citation type="journal article" date="2018" name="Nat. Ecol. Evol.">
        <title>Shark genomes provide insights into elasmobranch evolution and the origin of vertebrates.</title>
        <authorList>
            <person name="Hara Y"/>
            <person name="Yamaguchi K"/>
            <person name="Onimaru K"/>
            <person name="Kadota M"/>
            <person name="Koyanagi M"/>
            <person name="Keeley SD"/>
            <person name="Tatsumi K"/>
            <person name="Tanaka K"/>
            <person name="Motone F"/>
            <person name="Kageyama Y"/>
            <person name="Nozu R"/>
            <person name="Adachi N"/>
            <person name="Nishimura O"/>
            <person name="Nakagawa R"/>
            <person name="Tanegashima C"/>
            <person name="Kiyatake I"/>
            <person name="Matsumoto R"/>
            <person name="Murakumo K"/>
            <person name="Nishida K"/>
            <person name="Terakita A"/>
            <person name="Kuratani S"/>
            <person name="Sato K"/>
            <person name="Hyodo S Kuraku.S."/>
        </authorList>
    </citation>
    <scope>NUCLEOTIDE SEQUENCE [LARGE SCALE GENOMIC DNA]</scope>
</reference>
<protein>
    <submittedName>
        <fullName evidence="8">Uncharacterized protein</fullName>
    </submittedName>
</protein>
<dbReference type="Proteomes" id="UP000288216">
    <property type="component" value="Unassembled WGS sequence"/>
</dbReference>
<dbReference type="SUPFAM" id="SSF57845">
    <property type="entry name" value="B-box zinc-binding domain"/>
    <property type="match status" value="1"/>
</dbReference>
<dbReference type="STRING" id="75743.A0A401P0V7"/>
<dbReference type="InterPro" id="IPR051051">
    <property type="entry name" value="E3_ubiq-ligase_TRIM/RNF"/>
</dbReference>
<dbReference type="InterPro" id="IPR013083">
    <property type="entry name" value="Znf_RING/FYVE/PHD"/>
</dbReference>
<evidence type="ECO:0000313" key="8">
    <source>
        <dbReference type="EMBL" id="GCB66737.1"/>
    </source>
</evidence>
<keyword evidence="2 4" id="KW-0863">Zinc-finger</keyword>
<feature type="coiled-coil region" evidence="5">
    <location>
        <begin position="194"/>
        <end position="233"/>
    </location>
</feature>
<dbReference type="Pfam" id="PF13445">
    <property type="entry name" value="zf-RING_UBOX"/>
    <property type="match status" value="1"/>
</dbReference>
<name>A0A401P0V7_SCYTO</name>
<comment type="caution">
    <text evidence="8">The sequence shown here is derived from an EMBL/GenBank/DDBJ whole genome shotgun (WGS) entry which is preliminary data.</text>
</comment>
<dbReference type="GO" id="GO:0008270">
    <property type="term" value="F:zinc ion binding"/>
    <property type="evidence" value="ECO:0007669"/>
    <property type="project" value="UniProtKB-KW"/>
</dbReference>
<evidence type="ECO:0000256" key="2">
    <source>
        <dbReference type="ARBA" id="ARBA00022771"/>
    </source>
</evidence>
<proteinExistence type="predicted"/>
<feature type="domain" description="B box-type" evidence="7">
    <location>
        <begin position="98"/>
        <end position="133"/>
    </location>
</feature>
<keyword evidence="9" id="KW-1185">Reference proteome</keyword>
<evidence type="ECO:0000256" key="5">
    <source>
        <dbReference type="SAM" id="Coils"/>
    </source>
</evidence>
<dbReference type="Pfam" id="PF00643">
    <property type="entry name" value="zf-B_box"/>
    <property type="match status" value="1"/>
</dbReference>
<dbReference type="PANTHER" id="PTHR25465:SF14">
    <property type="entry name" value="E3 UBIQUITIN-PROTEIN LIGASE TRIM65"/>
    <property type="match status" value="1"/>
</dbReference>
<feature type="domain" description="RING-type" evidence="6">
    <location>
        <begin position="15"/>
        <end position="58"/>
    </location>
</feature>
<accession>A0A401P0V7</accession>
<feature type="coiled-coil region" evidence="5">
    <location>
        <begin position="141"/>
        <end position="168"/>
    </location>
</feature>
<evidence type="ECO:0000313" key="9">
    <source>
        <dbReference type="Proteomes" id="UP000288216"/>
    </source>
</evidence>
<dbReference type="SMART" id="SM00184">
    <property type="entry name" value="RING"/>
    <property type="match status" value="1"/>
</dbReference>